<protein>
    <submittedName>
        <fullName evidence="1">Uncharacterized protein</fullName>
    </submittedName>
</protein>
<name>A0A0E9USJ4_ANGAN</name>
<reference evidence="1" key="1">
    <citation type="submission" date="2014-11" db="EMBL/GenBank/DDBJ databases">
        <authorList>
            <person name="Amaro Gonzalez C."/>
        </authorList>
    </citation>
    <scope>NUCLEOTIDE SEQUENCE</scope>
</reference>
<dbReference type="EMBL" id="GBXM01039753">
    <property type="protein sequence ID" value="JAH68824.1"/>
    <property type="molecule type" value="Transcribed_RNA"/>
</dbReference>
<organism evidence="1">
    <name type="scientific">Anguilla anguilla</name>
    <name type="common">European freshwater eel</name>
    <name type="synonym">Muraena anguilla</name>
    <dbReference type="NCBI Taxonomy" id="7936"/>
    <lineage>
        <taxon>Eukaryota</taxon>
        <taxon>Metazoa</taxon>
        <taxon>Chordata</taxon>
        <taxon>Craniata</taxon>
        <taxon>Vertebrata</taxon>
        <taxon>Euteleostomi</taxon>
        <taxon>Actinopterygii</taxon>
        <taxon>Neopterygii</taxon>
        <taxon>Teleostei</taxon>
        <taxon>Anguilliformes</taxon>
        <taxon>Anguillidae</taxon>
        <taxon>Anguilla</taxon>
    </lineage>
</organism>
<evidence type="ECO:0000313" key="1">
    <source>
        <dbReference type="EMBL" id="JAH68824.1"/>
    </source>
</evidence>
<proteinExistence type="predicted"/>
<reference evidence="1" key="2">
    <citation type="journal article" date="2015" name="Fish Shellfish Immunol.">
        <title>Early steps in the European eel (Anguilla anguilla)-Vibrio vulnificus interaction in the gills: Role of the RtxA13 toxin.</title>
        <authorList>
            <person name="Callol A."/>
            <person name="Pajuelo D."/>
            <person name="Ebbesson L."/>
            <person name="Teles M."/>
            <person name="MacKenzie S."/>
            <person name="Amaro C."/>
        </authorList>
    </citation>
    <scope>NUCLEOTIDE SEQUENCE</scope>
</reference>
<dbReference type="AlphaFoldDB" id="A0A0E9USJ4"/>
<accession>A0A0E9USJ4</accession>
<sequence>MTFDLCRSLPLNPDYKQKNMLGFLFCFFVLF</sequence>